<protein>
    <submittedName>
        <fullName evidence="2 3">Uncharacterized protein</fullName>
    </submittedName>
</protein>
<dbReference type="AlphaFoldDB" id="J3NX67"/>
<evidence type="ECO:0000313" key="2">
    <source>
        <dbReference type="EMBL" id="EJT75949.1"/>
    </source>
</evidence>
<feature type="chain" id="PRO_5015094518" evidence="1">
    <location>
        <begin position="27"/>
        <end position="593"/>
    </location>
</feature>
<sequence length="593" mass="64827">MPVVGFLTLALLSLFWDHGPLVQTVAEVLEAFCVGSPSSDPPSRDDLPATASSQRAAFEGHVGAALAVALDLGYVQLGPVGQRPDSEVAIKNLGGSPAGQNLASSAPWLPLLSTVGRFMVSAMLRSSGVTALRSFLLGVEVEETALQFSQIRANVVARLLEGFLCLFDRPGQDGQQAKPNAPHIPIKYQGFVLLLHEYSVIGGTLEDAKLMSLFDLPAIGEVVAPATIRWAQMETERLEAMSRTLRSSSELMEMTGVRGVNRLEEFWPRDLDMLSFCAGPVDELSRLRAIERATAPGNWFETVTQHRTLMWSAWRQETVMGAGVRMAKLAAVWGGDDMEAIGRELKNCEAVFADDVVKASFSAMGVEAPLQQYQIVFALWRTVTEQLEALQTALGRKDFGLAAQVIHVFEDRAQLTLSQGTDNPRSRYLIGVLASMRESRGTKLYEAKAEALKAAHVRPDFQQMEALCDELVSEWDEGALPSISESIIIFIRTTRVRALMSTAIQQHKWQRGIGLSDDMDRLRARAAALGQEPPPSSAAGGGGSRRWDEEQLRGLRDCAVDNRELDAGSRPGVVGARVPLAMREVARWLELLH</sequence>
<reference evidence="4" key="1">
    <citation type="submission" date="2010-07" db="EMBL/GenBank/DDBJ databases">
        <title>The genome sequence of Gaeumannomyces graminis var. tritici strain R3-111a-1.</title>
        <authorList>
            <consortium name="The Broad Institute Genome Sequencing Platform"/>
            <person name="Ma L.-J."/>
            <person name="Dead R."/>
            <person name="Young S."/>
            <person name="Zeng Q."/>
            <person name="Koehrsen M."/>
            <person name="Alvarado L."/>
            <person name="Berlin A."/>
            <person name="Chapman S.B."/>
            <person name="Chen Z."/>
            <person name="Freedman E."/>
            <person name="Gellesch M."/>
            <person name="Goldberg J."/>
            <person name="Griggs A."/>
            <person name="Gujja S."/>
            <person name="Heilman E.R."/>
            <person name="Heiman D."/>
            <person name="Hepburn T."/>
            <person name="Howarth C."/>
            <person name="Jen D."/>
            <person name="Larson L."/>
            <person name="Mehta T."/>
            <person name="Neiman D."/>
            <person name="Pearson M."/>
            <person name="Roberts A."/>
            <person name="Saif S."/>
            <person name="Shea T."/>
            <person name="Shenoy N."/>
            <person name="Sisk P."/>
            <person name="Stolte C."/>
            <person name="Sykes S."/>
            <person name="Walk T."/>
            <person name="White J."/>
            <person name="Yandava C."/>
            <person name="Haas B."/>
            <person name="Nusbaum C."/>
            <person name="Birren B."/>
        </authorList>
    </citation>
    <scope>NUCLEOTIDE SEQUENCE [LARGE SCALE GENOMIC DNA]</scope>
    <source>
        <strain evidence="4">R3-111a-1</strain>
    </source>
</reference>
<dbReference type="EnsemblFungi" id="EJT75949">
    <property type="protein sequence ID" value="EJT75949"/>
    <property type="gene ID" value="GGTG_05874"/>
</dbReference>
<keyword evidence="4" id="KW-1185">Reference proteome</keyword>
<reference evidence="3" key="4">
    <citation type="journal article" date="2015" name="G3 (Bethesda)">
        <title>Genome sequences of three phytopathogenic species of the Magnaporthaceae family of fungi.</title>
        <authorList>
            <person name="Okagaki L.H."/>
            <person name="Nunes C.C."/>
            <person name="Sailsbery J."/>
            <person name="Clay B."/>
            <person name="Brown D."/>
            <person name="John T."/>
            <person name="Oh Y."/>
            <person name="Young N."/>
            <person name="Fitzgerald M."/>
            <person name="Haas B.J."/>
            <person name="Zeng Q."/>
            <person name="Young S."/>
            <person name="Adiconis X."/>
            <person name="Fan L."/>
            <person name="Levin J.Z."/>
            <person name="Mitchell T.K."/>
            <person name="Okubara P.A."/>
            <person name="Farman M.L."/>
            <person name="Kohn L.M."/>
            <person name="Birren B."/>
            <person name="Ma L.-J."/>
            <person name="Dean R.A."/>
        </authorList>
    </citation>
    <scope>NUCLEOTIDE SEQUENCE</scope>
    <source>
        <strain evidence="3">R3-111a-1</strain>
    </source>
</reference>
<dbReference type="Proteomes" id="UP000006039">
    <property type="component" value="Unassembled WGS sequence"/>
</dbReference>
<evidence type="ECO:0000313" key="4">
    <source>
        <dbReference type="Proteomes" id="UP000006039"/>
    </source>
</evidence>
<dbReference type="EMBL" id="GL385397">
    <property type="protein sequence ID" value="EJT75949.1"/>
    <property type="molecule type" value="Genomic_DNA"/>
</dbReference>
<organism evidence="2">
    <name type="scientific">Gaeumannomyces tritici (strain R3-111a-1)</name>
    <name type="common">Wheat and barley take-all root rot fungus</name>
    <name type="synonym">Gaeumannomyces graminis var. tritici</name>
    <dbReference type="NCBI Taxonomy" id="644352"/>
    <lineage>
        <taxon>Eukaryota</taxon>
        <taxon>Fungi</taxon>
        <taxon>Dikarya</taxon>
        <taxon>Ascomycota</taxon>
        <taxon>Pezizomycotina</taxon>
        <taxon>Sordariomycetes</taxon>
        <taxon>Sordariomycetidae</taxon>
        <taxon>Magnaporthales</taxon>
        <taxon>Magnaporthaceae</taxon>
        <taxon>Gaeumannomyces</taxon>
    </lineage>
</organism>
<evidence type="ECO:0000313" key="3">
    <source>
        <dbReference type="EnsemblFungi" id="EJT75949"/>
    </source>
</evidence>
<dbReference type="GeneID" id="20346332"/>
<dbReference type="VEuPathDB" id="FungiDB:GGTG_05874"/>
<gene>
    <name evidence="3" type="primary">20346332</name>
    <name evidence="2" type="ORF">GGTG_05874</name>
</gene>
<feature type="signal peptide" evidence="1">
    <location>
        <begin position="1"/>
        <end position="26"/>
    </location>
</feature>
<accession>J3NX67</accession>
<dbReference type="RefSeq" id="XP_009221949.1">
    <property type="nucleotide sequence ID" value="XM_009223685.1"/>
</dbReference>
<proteinExistence type="predicted"/>
<reference evidence="2" key="2">
    <citation type="submission" date="2010-07" db="EMBL/GenBank/DDBJ databases">
        <authorList>
            <consortium name="The Broad Institute Genome Sequencing Platform"/>
            <consortium name="Broad Institute Genome Sequencing Center for Infectious Disease"/>
            <person name="Ma L.-J."/>
            <person name="Dead R."/>
            <person name="Young S."/>
            <person name="Zeng Q."/>
            <person name="Koehrsen M."/>
            <person name="Alvarado L."/>
            <person name="Berlin A."/>
            <person name="Chapman S.B."/>
            <person name="Chen Z."/>
            <person name="Freedman E."/>
            <person name="Gellesch M."/>
            <person name="Goldberg J."/>
            <person name="Griggs A."/>
            <person name="Gujja S."/>
            <person name="Heilman E.R."/>
            <person name="Heiman D."/>
            <person name="Hepburn T."/>
            <person name="Howarth C."/>
            <person name="Jen D."/>
            <person name="Larson L."/>
            <person name="Mehta T."/>
            <person name="Neiman D."/>
            <person name="Pearson M."/>
            <person name="Roberts A."/>
            <person name="Saif S."/>
            <person name="Shea T."/>
            <person name="Shenoy N."/>
            <person name="Sisk P."/>
            <person name="Stolte C."/>
            <person name="Sykes S."/>
            <person name="Walk T."/>
            <person name="White J."/>
            <person name="Yandava C."/>
            <person name="Haas B."/>
            <person name="Nusbaum C."/>
            <person name="Birren B."/>
        </authorList>
    </citation>
    <scope>NUCLEOTIDE SEQUENCE</scope>
    <source>
        <strain evidence="2">R3-111a-1</strain>
    </source>
</reference>
<keyword evidence="1" id="KW-0732">Signal</keyword>
<reference evidence="2" key="3">
    <citation type="submission" date="2010-09" db="EMBL/GenBank/DDBJ databases">
        <title>Annotation of Gaeumannomyces graminis var. tritici R3-111a-1.</title>
        <authorList>
            <consortium name="The Broad Institute Genome Sequencing Platform"/>
            <person name="Ma L.-J."/>
            <person name="Dead R."/>
            <person name="Young S.K."/>
            <person name="Zeng Q."/>
            <person name="Gargeya S."/>
            <person name="Fitzgerald M."/>
            <person name="Haas B."/>
            <person name="Abouelleil A."/>
            <person name="Alvarado L."/>
            <person name="Arachchi H.M."/>
            <person name="Berlin A."/>
            <person name="Brown A."/>
            <person name="Chapman S.B."/>
            <person name="Chen Z."/>
            <person name="Dunbar C."/>
            <person name="Freedman E."/>
            <person name="Gearin G."/>
            <person name="Gellesch M."/>
            <person name="Goldberg J."/>
            <person name="Griggs A."/>
            <person name="Gujja S."/>
            <person name="Heiman D."/>
            <person name="Howarth C."/>
            <person name="Larson L."/>
            <person name="Lui A."/>
            <person name="MacDonald P.J.P."/>
            <person name="Mehta T."/>
            <person name="Montmayeur A."/>
            <person name="Murphy C."/>
            <person name="Neiman D."/>
            <person name="Pearson M."/>
            <person name="Priest M."/>
            <person name="Roberts A."/>
            <person name="Saif S."/>
            <person name="Shea T."/>
            <person name="Shenoy N."/>
            <person name="Sisk P."/>
            <person name="Stolte C."/>
            <person name="Sykes S."/>
            <person name="Yandava C."/>
            <person name="Wortman J."/>
            <person name="Nusbaum C."/>
            <person name="Birren B."/>
        </authorList>
    </citation>
    <scope>NUCLEOTIDE SEQUENCE</scope>
    <source>
        <strain evidence="2">R3-111a-1</strain>
    </source>
</reference>
<evidence type="ECO:0000256" key="1">
    <source>
        <dbReference type="SAM" id="SignalP"/>
    </source>
</evidence>
<dbReference type="HOGENOM" id="CLU_460069_0_0_1"/>
<name>J3NX67_GAET3</name>
<reference evidence="3" key="5">
    <citation type="submission" date="2018-04" db="UniProtKB">
        <authorList>
            <consortium name="EnsemblFungi"/>
        </authorList>
    </citation>
    <scope>IDENTIFICATION</scope>
    <source>
        <strain evidence="3">R3-111a-1</strain>
    </source>
</reference>